<dbReference type="SMART" id="SM00530">
    <property type="entry name" value="HTH_XRE"/>
    <property type="match status" value="1"/>
</dbReference>
<evidence type="ECO:0000313" key="2">
    <source>
        <dbReference type="EMBL" id="KWZ79408.1"/>
    </source>
</evidence>
<dbReference type="GO" id="GO:0003677">
    <property type="term" value="F:DNA binding"/>
    <property type="evidence" value="ECO:0007669"/>
    <property type="project" value="InterPro"/>
</dbReference>
<dbReference type="AlphaFoldDB" id="A0A133KIW3"/>
<dbReference type="InterPro" id="IPR001387">
    <property type="entry name" value="Cro/C1-type_HTH"/>
</dbReference>
<dbReference type="PANTHER" id="PTHR37038">
    <property type="entry name" value="TRANSCRIPTIONAL REGULATOR-RELATED"/>
    <property type="match status" value="1"/>
</dbReference>
<accession>A0A133KIW3</accession>
<evidence type="ECO:0000259" key="1">
    <source>
        <dbReference type="PROSITE" id="PS50943"/>
    </source>
</evidence>
<dbReference type="Gene3D" id="1.25.40.10">
    <property type="entry name" value="Tetratricopeptide repeat domain"/>
    <property type="match status" value="1"/>
</dbReference>
<organism evidence="2 3">
    <name type="scientific">Heyndrickxia coagulans</name>
    <name type="common">Weizmannia coagulans</name>
    <dbReference type="NCBI Taxonomy" id="1398"/>
    <lineage>
        <taxon>Bacteria</taxon>
        <taxon>Bacillati</taxon>
        <taxon>Bacillota</taxon>
        <taxon>Bacilli</taxon>
        <taxon>Bacillales</taxon>
        <taxon>Bacillaceae</taxon>
        <taxon>Heyndrickxia</taxon>
    </lineage>
</organism>
<proteinExistence type="predicted"/>
<reference evidence="3" key="1">
    <citation type="submission" date="2016-01" db="EMBL/GenBank/DDBJ databases">
        <authorList>
            <person name="Mitreva M."/>
            <person name="Pepin K.H."/>
            <person name="Mihindukulasuriya K.A."/>
            <person name="Fulton R."/>
            <person name="Fronick C."/>
            <person name="O'Laughlin M."/>
            <person name="Miner T."/>
            <person name="Herter B."/>
            <person name="Rosa B.A."/>
            <person name="Cordes M."/>
            <person name="Tomlinson C."/>
            <person name="Wollam A."/>
            <person name="Palsikar V.B."/>
            <person name="Mardis E.R."/>
            <person name="Wilson R.K."/>
        </authorList>
    </citation>
    <scope>NUCLEOTIDE SEQUENCE [LARGE SCALE GENOMIC DNA]</scope>
    <source>
        <strain evidence="3">GED7749B</strain>
    </source>
</reference>
<dbReference type="InterPro" id="IPR010982">
    <property type="entry name" value="Lambda_DNA-bd_dom_sf"/>
</dbReference>
<gene>
    <name evidence="2" type="ORF">HMPREF3213_02754</name>
</gene>
<dbReference type="EMBL" id="LRPN01000118">
    <property type="protein sequence ID" value="KWZ79408.1"/>
    <property type="molecule type" value="Genomic_DNA"/>
</dbReference>
<protein>
    <submittedName>
        <fullName evidence="2">HTH-type transcriptional regulator HipB family protein</fullName>
    </submittedName>
</protein>
<dbReference type="PROSITE" id="PS50943">
    <property type="entry name" value="HTH_CROC1"/>
    <property type="match status" value="1"/>
</dbReference>
<feature type="domain" description="HTH cro/C1-type" evidence="1">
    <location>
        <begin position="33"/>
        <end position="86"/>
    </location>
</feature>
<comment type="caution">
    <text evidence="2">The sequence shown here is derived from an EMBL/GenBank/DDBJ whole genome shotgun (WGS) entry which is preliminary data.</text>
</comment>
<dbReference type="SUPFAM" id="SSF47413">
    <property type="entry name" value="lambda repressor-like DNA-binding domains"/>
    <property type="match status" value="1"/>
</dbReference>
<evidence type="ECO:0000313" key="3">
    <source>
        <dbReference type="Proteomes" id="UP000070376"/>
    </source>
</evidence>
<dbReference type="InterPro" id="IPR011990">
    <property type="entry name" value="TPR-like_helical_dom_sf"/>
</dbReference>
<dbReference type="Proteomes" id="UP000070376">
    <property type="component" value="Unassembled WGS sequence"/>
</dbReference>
<dbReference type="Pfam" id="PF01381">
    <property type="entry name" value="HTH_3"/>
    <property type="match status" value="1"/>
</dbReference>
<dbReference type="CDD" id="cd00093">
    <property type="entry name" value="HTH_XRE"/>
    <property type="match status" value="1"/>
</dbReference>
<dbReference type="InterPro" id="IPR053163">
    <property type="entry name" value="HTH-type_regulator_Rgg"/>
</dbReference>
<name>A0A133KIW3_HEYCO</name>
<dbReference type="PATRIC" id="fig|1398.22.peg.2763"/>
<sequence>MGWELMVYQDKQFQSEEMFLQKIINAENVGVAVKTARLEKGLTQKDLAGNILSEKTVHRIEKGQVLPSLFTFFYILSRLELSADSFLSLLSDLFL</sequence>